<dbReference type="EMBL" id="JASPKZ010003445">
    <property type="protein sequence ID" value="KAJ9593388.1"/>
    <property type="molecule type" value="Genomic_DNA"/>
</dbReference>
<accession>A0AAD8A6R7</accession>
<organism evidence="1 2">
    <name type="scientific">Diploptera punctata</name>
    <name type="common">Pacific beetle cockroach</name>
    <dbReference type="NCBI Taxonomy" id="6984"/>
    <lineage>
        <taxon>Eukaryota</taxon>
        <taxon>Metazoa</taxon>
        <taxon>Ecdysozoa</taxon>
        <taxon>Arthropoda</taxon>
        <taxon>Hexapoda</taxon>
        <taxon>Insecta</taxon>
        <taxon>Pterygota</taxon>
        <taxon>Neoptera</taxon>
        <taxon>Polyneoptera</taxon>
        <taxon>Dictyoptera</taxon>
        <taxon>Blattodea</taxon>
        <taxon>Blaberoidea</taxon>
        <taxon>Blaberidae</taxon>
        <taxon>Diplopterinae</taxon>
        <taxon>Diploptera</taxon>
    </lineage>
</organism>
<dbReference type="AlphaFoldDB" id="A0AAD8A6R7"/>
<keyword evidence="2" id="KW-1185">Reference proteome</keyword>
<evidence type="ECO:0000313" key="2">
    <source>
        <dbReference type="Proteomes" id="UP001233999"/>
    </source>
</evidence>
<proteinExistence type="predicted"/>
<comment type="caution">
    <text evidence="1">The sequence shown here is derived from an EMBL/GenBank/DDBJ whole genome shotgun (WGS) entry which is preliminary data.</text>
</comment>
<dbReference type="Proteomes" id="UP001233999">
    <property type="component" value="Unassembled WGS sequence"/>
</dbReference>
<name>A0AAD8A6R7_DIPPU</name>
<sequence length="82" mass="9515">MFAILYNLTSARPHVEYFNIKIPHSYSGFIATMNPDGTHSVRYLSEEEAQSMILDEKERMQHIMSGTMHMINRIFSSIPFFG</sequence>
<evidence type="ECO:0000313" key="1">
    <source>
        <dbReference type="EMBL" id="KAJ9593388.1"/>
    </source>
</evidence>
<reference evidence="1" key="2">
    <citation type="submission" date="2023-05" db="EMBL/GenBank/DDBJ databases">
        <authorList>
            <person name="Fouks B."/>
        </authorList>
    </citation>
    <scope>NUCLEOTIDE SEQUENCE</scope>
    <source>
        <strain evidence="1">Stay&amp;Tobe</strain>
        <tissue evidence="1">Testes</tissue>
    </source>
</reference>
<gene>
    <name evidence="1" type="ORF">L9F63_015092</name>
</gene>
<reference evidence="1" key="1">
    <citation type="journal article" date="2023" name="IScience">
        <title>Live-bearing cockroach genome reveals convergent evolutionary mechanisms linked to viviparity in insects and beyond.</title>
        <authorList>
            <person name="Fouks B."/>
            <person name="Harrison M.C."/>
            <person name="Mikhailova A.A."/>
            <person name="Marchal E."/>
            <person name="English S."/>
            <person name="Carruthers M."/>
            <person name="Jennings E.C."/>
            <person name="Chiamaka E.L."/>
            <person name="Frigard R.A."/>
            <person name="Pippel M."/>
            <person name="Attardo G.M."/>
            <person name="Benoit J.B."/>
            <person name="Bornberg-Bauer E."/>
            <person name="Tobe S.S."/>
        </authorList>
    </citation>
    <scope>NUCLEOTIDE SEQUENCE</scope>
    <source>
        <strain evidence="1">Stay&amp;Tobe</strain>
    </source>
</reference>
<protein>
    <submittedName>
        <fullName evidence="1">Uncharacterized protein</fullName>
    </submittedName>
</protein>